<proteinExistence type="predicted"/>
<evidence type="ECO:0000313" key="2">
    <source>
        <dbReference type="EMBL" id="MFC5505157.1"/>
    </source>
</evidence>
<keyword evidence="1" id="KW-0732">Signal</keyword>
<name>A0ABW0P0J1_9HYPH</name>
<protein>
    <submittedName>
        <fullName evidence="2">Uncharacterized protein</fullName>
    </submittedName>
</protein>
<gene>
    <name evidence="2" type="ORF">ACFPN9_07795</name>
</gene>
<organism evidence="2 3">
    <name type="scientific">Bosea massiliensis</name>
    <dbReference type="NCBI Taxonomy" id="151419"/>
    <lineage>
        <taxon>Bacteria</taxon>
        <taxon>Pseudomonadati</taxon>
        <taxon>Pseudomonadota</taxon>
        <taxon>Alphaproteobacteria</taxon>
        <taxon>Hyphomicrobiales</taxon>
        <taxon>Boseaceae</taxon>
        <taxon>Bosea</taxon>
    </lineage>
</organism>
<keyword evidence="3" id="KW-1185">Reference proteome</keyword>
<dbReference type="Proteomes" id="UP001596060">
    <property type="component" value="Unassembled WGS sequence"/>
</dbReference>
<feature type="signal peptide" evidence="1">
    <location>
        <begin position="1"/>
        <end position="21"/>
    </location>
</feature>
<evidence type="ECO:0000313" key="3">
    <source>
        <dbReference type="Proteomes" id="UP001596060"/>
    </source>
</evidence>
<feature type="chain" id="PRO_5046439105" evidence="1">
    <location>
        <begin position="22"/>
        <end position="116"/>
    </location>
</feature>
<dbReference type="RefSeq" id="WP_377816264.1">
    <property type="nucleotide sequence ID" value="NZ_JBHSLU010000012.1"/>
</dbReference>
<comment type="caution">
    <text evidence="2">The sequence shown here is derived from an EMBL/GenBank/DDBJ whole genome shotgun (WGS) entry which is preliminary data.</text>
</comment>
<sequence>MKTLRNCLIAAACAVSAPAFAQSLSQQQQNATNHFAQVMVIANNCPDYKANELMIGFMIQHFKIDFDEAKTKALLRTRYAEHEKGFKLAGGKVGCLLGWSLYGPGGQNVPGLLAEK</sequence>
<evidence type="ECO:0000256" key="1">
    <source>
        <dbReference type="SAM" id="SignalP"/>
    </source>
</evidence>
<dbReference type="EMBL" id="JBHSLU010000012">
    <property type="protein sequence ID" value="MFC5505157.1"/>
    <property type="molecule type" value="Genomic_DNA"/>
</dbReference>
<accession>A0ABW0P0J1</accession>
<reference evidence="3" key="1">
    <citation type="journal article" date="2019" name="Int. J. Syst. Evol. Microbiol.">
        <title>The Global Catalogue of Microorganisms (GCM) 10K type strain sequencing project: providing services to taxonomists for standard genome sequencing and annotation.</title>
        <authorList>
            <consortium name="The Broad Institute Genomics Platform"/>
            <consortium name="The Broad Institute Genome Sequencing Center for Infectious Disease"/>
            <person name="Wu L."/>
            <person name="Ma J."/>
        </authorList>
    </citation>
    <scope>NUCLEOTIDE SEQUENCE [LARGE SCALE GENOMIC DNA]</scope>
    <source>
        <strain evidence="3">CCUG 43117</strain>
    </source>
</reference>